<dbReference type="GO" id="GO:0051539">
    <property type="term" value="F:4 iron, 4 sulfur cluster binding"/>
    <property type="evidence" value="ECO:0007669"/>
    <property type="project" value="UniProtKB-KW"/>
</dbReference>
<dbReference type="InterPro" id="IPR017896">
    <property type="entry name" value="4Fe4S_Fe-S-bd"/>
</dbReference>
<dbReference type="Pfam" id="PF12801">
    <property type="entry name" value="Fer4_5"/>
    <property type="match status" value="2"/>
</dbReference>
<dbReference type="InterPro" id="IPR051684">
    <property type="entry name" value="Electron_Trans/Redox"/>
</dbReference>
<dbReference type="Proteomes" id="UP000249542">
    <property type="component" value="Unassembled WGS sequence"/>
</dbReference>
<keyword evidence="2" id="KW-0004">4Fe-4S</keyword>
<dbReference type="PROSITE" id="PS00198">
    <property type="entry name" value="4FE4S_FER_1"/>
    <property type="match status" value="1"/>
</dbReference>
<evidence type="ECO:0000256" key="4">
    <source>
        <dbReference type="ARBA" id="ARBA00022982"/>
    </source>
</evidence>
<dbReference type="PANTHER" id="PTHR30176:SF3">
    <property type="entry name" value="FERREDOXIN-TYPE PROTEIN NAPH"/>
    <property type="match status" value="1"/>
</dbReference>
<feature type="domain" description="4Fe-4S ferredoxin-type" evidence="8">
    <location>
        <begin position="443"/>
        <end position="471"/>
    </location>
</feature>
<dbReference type="Pfam" id="PF13187">
    <property type="entry name" value="Fer4_9"/>
    <property type="match status" value="1"/>
</dbReference>
<evidence type="ECO:0000256" key="6">
    <source>
        <dbReference type="ARBA" id="ARBA00023014"/>
    </source>
</evidence>
<gene>
    <name evidence="9" type="ORF">LX95_02016</name>
</gene>
<evidence type="ECO:0000256" key="3">
    <source>
        <dbReference type="ARBA" id="ARBA00022723"/>
    </source>
</evidence>
<evidence type="ECO:0000256" key="2">
    <source>
        <dbReference type="ARBA" id="ARBA00022485"/>
    </source>
</evidence>
<feature type="transmembrane region" description="Helical" evidence="7">
    <location>
        <begin position="146"/>
        <end position="166"/>
    </location>
</feature>
<evidence type="ECO:0000313" key="9">
    <source>
        <dbReference type="EMBL" id="PZW39654.1"/>
    </source>
</evidence>
<feature type="transmembrane region" description="Helical" evidence="7">
    <location>
        <begin position="21"/>
        <end position="43"/>
    </location>
</feature>
<comment type="caution">
    <text evidence="9">The sequence shown here is derived from an EMBL/GenBank/DDBJ whole genome shotgun (WGS) entry which is preliminary data.</text>
</comment>
<keyword evidence="5" id="KW-0408">Iron</keyword>
<evidence type="ECO:0000256" key="1">
    <source>
        <dbReference type="ARBA" id="ARBA00022448"/>
    </source>
</evidence>
<reference evidence="9 10" key="1">
    <citation type="submission" date="2018-06" db="EMBL/GenBank/DDBJ databases">
        <title>Genomic Encyclopedia of Archaeal and Bacterial Type Strains, Phase II (KMG-II): from individual species to whole genera.</title>
        <authorList>
            <person name="Goeker M."/>
        </authorList>
    </citation>
    <scope>NUCLEOTIDE SEQUENCE [LARGE SCALE GENOMIC DNA]</scope>
    <source>
        <strain evidence="9 10">DSM 15361</strain>
    </source>
</reference>
<keyword evidence="4" id="KW-0249">Electron transport</keyword>
<feature type="transmembrane region" description="Helical" evidence="7">
    <location>
        <begin position="178"/>
        <end position="197"/>
    </location>
</feature>
<feature type="transmembrane region" description="Helical" evidence="7">
    <location>
        <begin position="49"/>
        <end position="71"/>
    </location>
</feature>
<keyword evidence="6" id="KW-0411">Iron-sulfur</keyword>
<dbReference type="InterPro" id="IPR017900">
    <property type="entry name" value="4Fe4S_Fe_S_CS"/>
</dbReference>
<feature type="transmembrane region" description="Helical" evidence="7">
    <location>
        <begin position="298"/>
        <end position="320"/>
    </location>
</feature>
<keyword evidence="10" id="KW-1185">Reference proteome</keyword>
<keyword evidence="3" id="KW-0479">Metal-binding</keyword>
<feature type="transmembrane region" description="Helical" evidence="7">
    <location>
        <begin position="332"/>
        <end position="350"/>
    </location>
</feature>
<dbReference type="PROSITE" id="PS51379">
    <property type="entry name" value="4FE4S_FER_2"/>
    <property type="match status" value="2"/>
</dbReference>
<proteinExistence type="predicted"/>
<keyword evidence="7" id="KW-1133">Transmembrane helix</keyword>
<dbReference type="RefSeq" id="WP_111541302.1">
    <property type="nucleotide sequence ID" value="NZ_QKYV01000005.1"/>
</dbReference>
<evidence type="ECO:0000259" key="8">
    <source>
        <dbReference type="PROSITE" id="PS51379"/>
    </source>
</evidence>
<protein>
    <submittedName>
        <fullName evidence="9">4Fe-4S binding protein</fullName>
    </submittedName>
</protein>
<keyword evidence="7" id="KW-0812">Transmembrane</keyword>
<dbReference type="PANTHER" id="PTHR30176">
    <property type="entry name" value="FERREDOXIN-TYPE PROTEIN NAPH"/>
    <property type="match status" value="1"/>
</dbReference>
<feature type="transmembrane region" description="Helical" evidence="7">
    <location>
        <begin position="396"/>
        <end position="417"/>
    </location>
</feature>
<organism evidence="9 10">
    <name type="scientific">Mesonia algae</name>
    <dbReference type="NCBI Taxonomy" id="213248"/>
    <lineage>
        <taxon>Bacteria</taxon>
        <taxon>Pseudomonadati</taxon>
        <taxon>Bacteroidota</taxon>
        <taxon>Flavobacteriia</taxon>
        <taxon>Flavobacteriales</taxon>
        <taxon>Flavobacteriaceae</taxon>
        <taxon>Mesonia</taxon>
    </lineage>
</organism>
<feature type="transmembrane region" description="Helical" evidence="7">
    <location>
        <begin position="230"/>
        <end position="255"/>
    </location>
</feature>
<evidence type="ECO:0000313" key="10">
    <source>
        <dbReference type="Proteomes" id="UP000249542"/>
    </source>
</evidence>
<sequence>MYQSQKSMALGGQPPKALSTLQKVAVSLGMLGLLILVLAAFQVHLPQKSLWLTIALGGIGGGVVLFSAAAYKNKLAGIKNDGVWFKSISSRGLWAWLFGVLLTGFYVILYFFPALIGLRSEGDNVGLIALFDPLSKALSGNPASQWFVYGTLYTLAILSFGIKFLWKYRHSRYEKLRTISVMFFQTAFAFLIPEFMARLNGEGFSLPYYDLKNIWPLNYYNFEQYRVDDFISAGTVGVALLIFGVASIFIITPILTYKYGKRWYCSWVCGCGGLAETAGDSFRHLSDKSTFAWKVERWVVHSVVVFVVLMTTAVVYTYLGYDPQKYWLTKDVFLLLVGGLLTVVFAWAMIFKRKELEKDAQYGAIGYMVIIASLIGIHFFSGNNLFLFQAETLRSTYGFLIGSIFSGVIGTGFYPIFGNRVWCRFGCPMAAILGFQQRLFSKFRITVNGGQCISCGNCSTYCEMGIDVRAYAQKGANIVRSSCVGCGICAEVCPRGVLKLENDSLDGRINPKDVLLGNDVDLMNYVNHK</sequence>
<feature type="transmembrane region" description="Helical" evidence="7">
    <location>
        <begin position="362"/>
        <end position="381"/>
    </location>
</feature>
<feature type="domain" description="4Fe-4S ferredoxin-type" evidence="8">
    <location>
        <begin position="474"/>
        <end position="503"/>
    </location>
</feature>
<name>A0A2W7HYT1_9FLAO</name>
<dbReference type="GO" id="GO:0046872">
    <property type="term" value="F:metal ion binding"/>
    <property type="evidence" value="ECO:0007669"/>
    <property type="project" value="UniProtKB-KW"/>
</dbReference>
<evidence type="ECO:0000256" key="5">
    <source>
        <dbReference type="ARBA" id="ARBA00023004"/>
    </source>
</evidence>
<keyword evidence="7" id="KW-0472">Membrane</keyword>
<feature type="transmembrane region" description="Helical" evidence="7">
    <location>
        <begin position="92"/>
        <end position="112"/>
    </location>
</feature>
<accession>A0A2W7HYT1</accession>
<dbReference type="GO" id="GO:0005886">
    <property type="term" value="C:plasma membrane"/>
    <property type="evidence" value="ECO:0007669"/>
    <property type="project" value="TreeGrafter"/>
</dbReference>
<dbReference type="Gene3D" id="3.30.70.20">
    <property type="match status" value="1"/>
</dbReference>
<dbReference type="SUPFAM" id="SSF54862">
    <property type="entry name" value="4Fe-4S ferredoxins"/>
    <property type="match status" value="1"/>
</dbReference>
<dbReference type="AlphaFoldDB" id="A0A2W7HYT1"/>
<evidence type="ECO:0000256" key="7">
    <source>
        <dbReference type="SAM" id="Phobius"/>
    </source>
</evidence>
<dbReference type="EMBL" id="QKYV01000005">
    <property type="protein sequence ID" value="PZW39654.1"/>
    <property type="molecule type" value="Genomic_DNA"/>
</dbReference>
<keyword evidence="1" id="KW-0813">Transport</keyword>